<evidence type="ECO:0000256" key="16">
    <source>
        <dbReference type="ARBA" id="ARBA00058640"/>
    </source>
</evidence>
<feature type="transmembrane region" description="Helical" evidence="17">
    <location>
        <begin position="264"/>
        <end position="282"/>
    </location>
</feature>
<dbReference type="GO" id="GO:0005789">
    <property type="term" value="C:endoplasmic reticulum membrane"/>
    <property type="evidence" value="ECO:0007669"/>
    <property type="project" value="UniProtKB-SubCell"/>
</dbReference>
<dbReference type="GO" id="GO:0102758">
    <property type="term" value="F:very-long-chain enoyl-CoA reductase activity"/>
    <property type="evidence" value="ECO:0007669"/>
    <property type="project" value="UniProtKB-EC"/>
</dbReference>
<accession>A0AAD9JUZ2</accession>
<keyword evidence="12" id="KW-0443">Lipid metabolism</keyword>
<evidence type="ECO:0000256" key="3">
    <source>
        <dbReference type="ARBA" id="ARBA00007742"/>
    </source>
</evidence>
<gene>
    <name evidence="19" type="ORF">LSH36_145g04076</name>
</gene>
<dbReference type="Proteomes" id="UP001208570">
    <property type="component" value="Unassembled WGS sequence"/>
</dbReference>
<dbReference type="PROSITE" id="PS50244">
    <property type="entry name" value="S5A_REDUCTASE"/>
    <property type="match status" value="1"/>
</dbReference>
<dbReference type="GO" id="GO:0042761">
    <property type="term" value="P:very long-chain fatty acid biosynthetic process"/>
    <property type="evidence" value="ECO:0007669"/>
    <property type="project" value="TreeGrafter"/>
</dbReference>
<evidence type="ECO:0000313" key="20">
    <source>
        <dbReference type="Proteomes" id="UP001208570"/>
    </source>
</evidence>
<feature type="domain" description="3-oxo-5-alpha-steroid 4-dehydrogenase C-terminal" evidence="18">
    <location>
        <begin position="155"/>
        <end position="308"/>
    </location>
</feature>
<dbReference type="InterPro" id="IPR039357">
    <property type="entry name" value="SRD5A/TECR"/>
</dbReference>
<keyword evidence="10 17" id="KW-1133">Transmembrane helix</keyword>
<comment type="catalytic activity">
    <reaction evidence="15">
        <text>a very-long-chain 2,3-saturated fatty acyl-CoA + NADP(+) = a very-long-chain (2E)-enoyl-CoA + NADPH + H(+)</text>
        <dbReference type="Rhea" id="RHEA:14473"/>
        <dbReference type="ChEBI" id="CHEBI:15378"/>
        <dbReference type="ChEBI" id="CHEBI:57783"/>
        <dbReference type="ChEBI" id="CHEBI:58349"/>
        <dbReference type="ChEBI" id="CHEBI:83724"/>
        <dbReference type="ChEBI" id="CHEBI:83728"/>
        <dbReference type="EC" id="1.3.1.93"/>
    </reaction>
</comment>
<comment type="subcellular location">
    <subcellularLocation>
        <location evidence="1">Endoplasmic reticulum membrane</location>
        <topology evidence="1">Multi-pass membrane protein</topology>
    </subcellularLocation>
</comment>
<comment type="function">
    <text evidence="16">Catalyzes the last of the four reactions of the long-chain fatty acids elongation cycle. This endoplasmic reticulum-bound enzymatic process, allows the addition of 2 carbons to the chain of long- and very long-chain fatty acids/VLCFAs per cycle. This enzyme reduces the trans-2,3-enoyl-CoA fatty acid intermediate to an acyl-CoA that can be further elongated by entering a new cycle of elongation. Thereby, it participates in the production of VLCFAs of different chain lengths that are involved in multiple biological processes as precursors of membrane lipids and lipid mediators.</text>
</comment>
<comment type="pathway">
    <text evidence="2">Lipid metabolism; fatty acid biosynthesis.</text>
</comment>
<evidence type="ECO:0000256" key="6">
    <source>
        <dbReference type="ARBA" id="ARBA00022692"/>
    </source>
</evidence>
<keyword evidence="7" id="KW-0256">Endoplasmic reticulum</keyword>
<proteinExistence type="inferred from homology"/>
<name>A0AAD9JUZ2_9ANNE</name>
<dbReference type="FunFam" id="1.20.120.1630:FF:000010">
    <property type="entry name" value="Steroid alpha reductase family protein"/>
    <property type="match status" value="1"/>
</dbReference>
<evidence type="ECO:0000256" key="1">
    <source>
        <dbReference type="ARBA" id="ARBA00004477"/>
    </source>
</evidence>
<dbReference type="CDD" id="cd01801">
    <property type="entry name" value="Ubl_TECR_like"/>
    <property type="match status" value="1"/>
</dbReference>
<comment type="caution">
    <text evidence="19">The sequence shown here is derived from an EMBL/GenBank/DDBJ whole genome shotgun (WGS) entry which is preliminary data.</text>
</comment>
<evidence type="ECO:0000256" key="5">
    <source>
        <dbReference type="ARBA" id="ARBA00022516"/>
    </source>
</evidence>
<dbReference type="EC" id="1.3.1.93" evidence="4"/>
<keyword evidence="9" id="KW-0521">NADP</keyword>
<comment type="similarity">
    <text evidence="3">Belongs to the steroid 5-alpha reductase family.</text>
</comment>
<dbReference type="Gene3D" id="1.20.120.1630">
    <property type="match status" value="1"/>
</dbReference>
<protein>
    <recommendedName>
        <fullName evidence="4">very-long-chain enoyl-CoA reductase</fullName>
        <ecNumber evidence="4">1.3.1.93</ecNumber>
    </recommendedName>
</protein>
<evidence type="ECO:0000256" key="10">
    <source>
        <dbReference type="ARBA" id="ARBA00022989"/>
    </source>
</evidence>
<evidence type="ECO:0000256" key="4">
    <source>
        <dbReference type="ARBA" id="ARBA00012530"/>
    </source>
</evidence>
<organism evidence="19 20">
    <name type="scientific">Paralvinella palmiformis</name>
    <dbReference type="NCBI Taxonomy" id="53620"/>
    <lineage>
        <taxon>Eukaryota</taxon>
        <taxon>Metazoa</taxon>
        <taxon>Spiralia</taxon>
        <taxon>Lophotrochozoa</taxon>
        <taxon>Annelida</taxon>
        <taxon>Polychaeta</taxon>
        <taxon>Sedentaria</taxon>
        <taxon>Canalipalpata</taxon>
        <taxon>Terebellida</taxon>
        <taxon>Terebelliformia</taxon>
        <taxon>Alvinellidae</taxon>
        <taxon>Paralvinella</taxon>
    </lineage>
</organism>
<evidence type="ECO:0000256" key="8">
    <source>
        <dbReference type="ARBA" id="ARBA00022832"/>
    </source>
</evidence>
<dbReference type="InterPro" id="IPR001104">
    <property type="entry name" value="3-oxo-5_a-steroid_4-DH_C"/>
</dbReference>
<feature type="transmembrane region" description="Helical" evidence="17">
    <location>
        <begin position="236"/>
        <end position="258"/>
    </location>
</feature>
<keyword evidence="20" id="KW-1185">Reference proteome</keyword>
<keyword evidence="13 17" id="KW-0472">Membrane</keyword>
<dbReference type="PANTHER" id="PTHR10556">
    <property type="entry name" value="3-OXO-5-ALPHA-STEROID 4-DEHYDROGENASE"/>
    <property type="match status" value="1"/>
</dbReference>
<evidence type="ECO:0000256" key="13">
    <source>
        <dbReference type="ARBA" id="ARBA00023136"/>
    </source>
</evidence>
<evidence type="ECO:0000259" key="18">
    <source>
        <dbReference type="Pfam" id="PF02544"/>
    </source>
</evidence>
<keyword evidence="8" id="KW-0276">Fatty acid metabolism</keyword>
<feature type="transmembrane region" description="Helical" evidence="17">
    <location>
        <begin position="195"/>
        <end position="215"/>
    </location>
</feature>
<dbReference type="AlphaFoldDB" id="A0AAD9JUZ2"/>
<evidence type="ECO:0000256" key="12">
    <source>
        <dbReference type="ARBA" id="ARBA00023098"/>
    </source>
</evidence>
<evidence type="ECO:0000256" key="2">
    <source>
        <dbReference type="ARBA" id="ARBA00005194"/>
    </source>
</evidence>
<evidence type="ECO:0000256" key="9">
    <source>
        <dbReference type="ARBA" id="ARBA00022857"/>
    </source>
</evidence>
<keyword evidence="6 17" id="KW-0812">Transmembrane</keyword>
<keyword evidence="11" id="KW-0560">Oxidoreductase</keyword>
<dbReference type="Gene3D" id="3.10.20.90">
    <property type="entry name" value="Phosphatidylinositol 3-kinase Catalytic Subunit, Chain A, domain 1"/>
    <property type="match status" value="1"/>
</dbReference>
<evidence type="ECO:0000313" key="19">
    <source>
        <dbReference type="EMBL" id="KAK2159828.1"/>
    </source>
</evidence>
<reference evidence="19" key="1">
    <citation type="journal article" date="2023" name="Mol. Biol. Evol.">
        <title>Third-Generation Sequencing Reveals the Adaptive Role of the Epigenome in Three Deep-Sea Polychaetes.</title>
        <authorList>
            <person name="Perez M."/>
            <person name="Aroh O."/>
            <person name="Sun Y."/>
            <person name="Lan Y."/>
            <person name="Juniper S.K."/>
            <person name="Young C.R."/>
            <person name="Angers B."/>
            <person name="Qian P.Y."/>
        </authorList>
    </citation>
    <scope>NUCLEOTIDE SEQUENCE</scope>
    <source>
        <strain evidence="19">P08H-3</strain>
    </source>
</reference>
<feature type="transmembrane region" description="Helical" evidence="17">
    <location>
        <begin position="166"/>
        <end position="183"/>
    </location>
</feature>
<evidence type="ECO:0000256" key="17">
    <source>
        <dbReference type="SAM" id="Phobius"/>
    </source>
</evidence>
<evidence type="ECO:0000256" key="7">
    <source>
        <dbReference type="ARBA" id="ARBA00022824"/>
    </source>
</evidence>
<keyword evidence="5" id="KW-0444">Lipid biosynthesis</keyword>
<sequence>MGLLSRPTNTRKMVASLVPVAQMIVDILHAKSGKTLTSLSLSQDATVIDVKKAYKKIRGKSLKDDQKLKDIGLSKDGQLYFKDLGPQVGWTTVFLTEYAGPLVIYLCFYARPAIIYGVVDEPKAEVVNIACGCWTFHYAKRLLETMFVHRFSHTTMPILNIFKNSIYYWGFAAFVAYFINHPLYTPPAFGDAQVYGGLAGFVLCELGNFSVHIALRNLRPPGTKERRIPFPTSNPLTGLFSLVSCPNYTYEFGSWLSFSIMTQSLPALVFTIAGFYQMAVWARGKHRNYVKEFKNYPRRRMPILPFLL</sequence>
<dbReference type="EMBL" id="JAODUP010000145">
    <property type="protein sequence ID" value="KAK2159828.1"/>
    <property type="molecule type" value="Genomic_DNA"/>
</dbReference>
<dbReference type="Pfam" id="PF02544">
    <property type="entry name" value="Steroid_dh"/>
    <property type="match status" value="1"/>
</dbReference>
<evidence type="ECO:0000256" key="15">
    <source>
        <dbReference type="ARBA" id="ARBA00051495"/>
    </source>
</evidence>
<keyword evidence="14" id="KW-0275">Fatty acid biosynthesis</keyword>
<evidence type="ECO:0000256" key="14">
    <source>
        <dbReference type="ARBA" id="ARBA00023160"/>
    </source>
</evidence>
<evidence type="ECO:0000256" key="11">
    <source>
        <dbReference type="ARBA" id="ARBA00023002"/>
    </source>
</evidence>
<dbReference type="PANTHER" id="PTHR10556:SF28">
    <property type="entry name" value="VERY-LONG-CHAIN ENOYL-COA REDUCTASE"/>
    <property type="match status" value="1"/>
</dbReference>